<proteinExistence type="inferred from homology"/>
<dbReference type="EMBL" id="BAAALM010000004">
    <property type="protein sequence ID" value="GAA1196788.1"/>
    <property type="molecule type" value="Genomic_DNA"/>
</dbReference>
<dbReference type="InterPro" id="IPR013249">
    <property type="entry name" value="RNA_pol_sigma70_r4_t2"/>
</dbReference>
<dbReference type="InterPro" id="IPR007627">
    <property type="entry name" value="RNA_pol_sigma70_r2"/>
</dbReference>
<dbReference type="InterPro" id="IPR013325">
    <property type="entry name" value="RNA_pol_sigma_r2"/>
</dbReference>
<sequence>MTGDADEFERHRPLVFRVAYGMLGSAADAEDVLQDTFVRWHGARPDTIRTPSAWLVKVATNLCLNRLTSARARHEHYPGPWLPEPVLTGDGTLGPLESAEQREFVSLAFLVLLERLTPAERAVFVLREAFGYRHDEVAEALAVSAANSRQLYRRARRQVAAAREA</sequence>
<dbReference type="Proteomes" id="UP001500467">
    <property type="component" value="Unassembled WGS sequence"/>
</dbReference>
<evidence type="ECO:0000256" key="2">
    <source>
        <dbReference type="ARBA" id="ARBA00023015"/>
    </source>
</evidence>
<dbReference type="Gene3D" id="1.10.1740.10">
    <property type="match status" value="1"/>
</dbReference>
<feature type="domain" description="RNA polymerase sigma-70 region 2" evidence="5">
    <location>
        <begin position="8"/>
        <end position="71"/>
    </location>
</feature>
<evidence type="ECO:0000256" key="4">
    <source>
        <dbReference type="ARBA" id="ARBA00023163"/>
    </source>
</evidence>
<keyword evidence="4" id="KW-0804">Transcription</keyword>
<keyword evidence="3" id="KW-0731">Sigma factor</keyword>
<dbReference type="InterPro" id="IPR014284">
    <property type="entry name" value="RNA_pol_sigma-70_dom"/>
</dbReference>
<feature type="domain" description="RNA polymerase sigma factor 70 region 4 type 2" evidence="6">
    <location>
        <begin position="108"/>
        <end position="158"/>
    </location>
</feature>
<dbReference type="InterPro" id="IPR052704">
    <property type="entry name" value="ECF_Sigma-70_Domain"/>
</dbReference>
<dbReference type="NCBIfam" id="TIGR02937">
    <property type="entry name" value="sigma70-ECF"/>
    <property type="match status" value="1"/>
</dbReference>
<evidence type="ECO:0000256" key="3">
    <source>
        <dbReference type="ARBA" id="ARBA00023082"/>
    </source>
</evidence>
<evidence type="ECO:0008006" key="9">
    <source>
        <dbReference type="Google" id="ProtNLM"/>
    </source>
</evidence>
<evidence type="ECO:0000259" key="5">
    <source>
        <dbReference type="Pfam" id="PF04542"/>
    </source>
</evidence>
<comment type="similarity">
    <text evidence="1">Belongs to the sigma-70 factor family. ECF subfamily.</text>
</comment>
<evidence type="ECO:0000259" key="6">
    <source>
        <dbReference type="Pfam" id="PF08281"/>
    </source>
</evidence>
<dbReference type="PANTHER" id="PTHR30173">
    <property type="entry name" value="SIGMA 19 FACTOR"/>
    <property type="match status" value="1"/>
</dbReference>
<gene>
    <name evidence="7" type="ORF">GCM10009675_09960</name>
</gene>
<dbReference type="Pfam" id="PF08281">
    <property type="entry name" value="Sigma70_r4_2"/>
    <property type="match status" value="1"/>
</dbReference>
<name>A0ABN1V6B1_9PSEU</name>
<accession>A0ABN1V6B1</accession>
<keyword evidence="8" id="KW-1185">Reference proteome</keyword>
<dbReference type="SUPFAM" id="SSF88659">
    <property type="entry name" value="Sigma3 and sigma4 domains of RNA polymerase sigma factors"/>
    <property type="match status" value="1"/>
</dbReference>
<organism evidence="7 8">
    <name type="scientific">Prauserella alba</name>
    <dbReference type="NCBI Taxonomy" id="176898"/>
    <lineage>
        <taxon>Bacteria</taxon>
        <taxon>Bacillati</taxon>
        <taxon>Actinomycetota</taxon>
        <taxon>Actinomycetes</taxon>
        <taxon>Pseudonocardiales</taxon>
        <taxon>Pseudonocardiaceae</taxon>
        <taxon>Prauserella</taxon>
    </lineage>
</organism>
<dbReference type="Gene3D" id="1.10.10.10">
    <property type="entry name" value="Winged helix-like DNA-binding domain superfamily/Winged helix DNA-binding domain"/>
    <property type="match status" value="1"/>
</dbReference>
<dbReference type="Pfam" id="PF04542">
    <property type="entry name" value="Sigma70_r2"/>
    <property type="match status" value="1"/>
</dbReference>
<protein>
    <recommendedName>
        <fullName evidence="9">RNA polymerase sigma-70 factor, ECF subfamily</fullName>
    </recommendedName>
</protein>
<dbReference type="PANTHER" id="PTHR30173:SF36">
    <property type="entry name" value="ECF RNA POLYMERASE SIGMA FACTOR SIGJ"/>
    <property type="match status" value="1"/>
</dbReference>
<keyword evidence="2" id="KW-0805">Transcription regulation</keyword>
<dbReference type="InterPro" id="IPR036388">
    <property type="entry name" value="WH-like_DNA-bd_sf"/>
</dbReference>
<reference evidence="7 8" key="1">
    <citation type="journal article" date="2019" name="Int. J. Syst. Evol. Microbiol.">
        <title>The Global Catalogue of Microorganisms (GCM) 10K type strain sequencing project: providing services to taxonomists for standard genome sequencing and annotation.</title>
        <authorList>
            <consortium name="The Broad Institute Genomics Platform"/>
            <consortium name="The Broad Institute Genome Sequencing Center for Infectious Disease"/>
            <person name="Wu L."/>
            <person name="Ma J."/>
        </authorList>
    </citation>
    <scope>NUCLEOTIDE SEQUENCE [LARGE SCALE GENOMIC DNA]</scope>
    <source>
        <strain evidence="7 8">JCM 13022</strain>
    </source>
</reference>
<dbReference type="SUPFAM" id="SSF88946">
    <property type="entry name" value="Sigma2 domain of RNA polymerase sigma factors"/>
    <property type="match status" value="1"/>
</dbReference>
<evidence type="ECO:0000313" key="8">
    <source>
        <dbReference type="Proteomes" id="UP001500467"/>
    </source>
</evidence>
<dbReference type="RefSeq" id="WP_308292156.1">
    <property type="nucleotide sequence ID" value="NZ_BAAALM010000004.1"/>
</dbReference>
<evidence type="ECO:0000313" key="7">
    <source>
        <dbReference type="EMBL" id="GAA1196788.1"/>
    </source>
</evidence>
<comment type="caution">
    <text evidence="7">The sequence shown here is derived from an EMBL/GenBank/DDBJ whole genome shotgun (WGS) entry which is preliminary data.</text>
</comment>
<evidence type="ECO:0000256" key="1">
    <source>
        <dbReference type="ARBA" id="ARBA00010641"/>
    </source>
</evidence>
<dbReference type="InterPro" id="IPR013324">
    <property type="entry name" value="RNA_pol_sigma_r3/r4-like"/>
</dbReference>